<name>A0A840D275_9BACE</name>
<evidence type="ECO:0000313" key="2">
    <source>
        <dbReference type="Proteomes" id="UP000560658"/>
    </source>
</evidence>
<reference evidence="1" key="1">
    <citation type="submission" date="2020-08" db="EMBL/GenBank/DDBJ databases">
        <title>Genomic Encyclopedia of Type Strains, Phase IV (KMG-IV): sequencing the most valuable type-strain genomes for metagenomic binning, comparative biology and taxonomic classification.</title>
        <authorList>
            <person name="Goeker M."/>
        </authorList>
    </citation>
    <scope>NUCLEOTIDE SEQUENCE [LARGE SCALE GENOMIC DNA]</scope>
    <source>
        <strain evidence="1">DSM 105720</strain>
    </source>
</reference>
<gene>
    <name evidence="1" type="ORF">GGR06_002711</name>
</gene>
<dbReference type="AlphaFoldDB" id="A0A840D275"/>
<dbReference type="Proteomes" id="UP000560658">
    <property type="component" value="Unassembled WGS sequence"/>
</dbReference>
<organism evidence="1 2">
    <name type="scientific">Bacteroides reticulotermitis</name>
    <dbReference type="NCBI Taxonomy" id="1133319"/>
    <lineage>
        <taxon>Bacteria</taxon>
        <taxon>Pseudomonadati</taxon>
        <taxon>Bacteroidota</taxon>
        <taxon>Bacteroidia</taxon>
        <taxon>Bacteroidales</taxon>
        <taxon>Bacteroidaceae</taxon>
        <taxon>Bacteroides</taxon>
    </lineage>
</organism>
<evidence type="ECO:0000313" key="1">
    <source>
        <dbReference type="EMBL" id="MBB4044909.1"/>
    </source>
</evidence>
<dbReference type="EMBL" id="JACIER010000011">
    <property type="protein sequence ID" value="MBB4044909.1"/>
    <property type="molecule type" value="Genomic_DNA"/>
</dbReference>
<sequence length="65" mass="7606">MAKSHWSVMANGIFLFLQCRHILLEELPELFVGKHFANQPEDRLLVLLIELLYKPDLLNGTLYPR</sequence>
<dbReference type="RefSeq" id="WP_044160631.1">
    <property type="nucleotide sequence ID" value="NZ_JACIER010000011.1"/>
</dbReference>
<protein>
    <submittedName>
        <fullName evidence="1">Uncharacterized protein</fullName>
    </submittedName>
</protein>
<accession>A0A840D275</accession>
<comment type="caution">
    <text evidence="1">The sequence shown here is derived from an EMBL/GenBank/DDBJ whole genome shotgun (WGS) entry which is preliminary data.</text>
</comment>
<proteinExistence type="predicted"/>
<keyword evidence="2" id="KW-1185">Reference proteome</keyword>